<dbReference type="Gene3D" id="3.40.50.300">
    <property type="entry name" value="P-loop containing nucleotide triphosphate hydrolases"/>
    <property type="match status" value="2"/>
</dbReference>
<dbReference type="Pfam" id="PF00271">
    <property type="entry name" value="Helicase_C"/>
    <property type="match status" value="1"/>
</dbReference>
<dbReference type="PANTHER" id="PTHR12131">
    <property type="entry name" value="ATP-DEPENDENT RNA AND DNA HELICASE"/>
    <property type="match status" value="1"/>
</dbReference>
<keyword evidence="4" id="KW-0347">Helicase</keyword>
<feature type="region of interest" description="Disordered" evidence="7">
    <location>
        <begin position="1"/>
        <end position="81"/>
    </location>
</feature>
<evidence type="ECO:0000256" key="4">
    <source>
        <dbReference type="ARBA" id="ARBA00022806"/>
    </source>
</evidence>
<dbReference type="PhylomeDB" id="A0A0G4FD52"/>
<dbReference type="PIRSF" id="PIRSF005198">
    <property type="entry name" value="Antiviral_helicase_SKI2"/>
    <property type="match status" value="1"/>
</dbReference>
<dbReference type="InterPro" id="IPR048392">
    <property type="entry name" value="MTR4-like_stalk"/>
</dbReference>
<dbReference type="PANTHER" id="PTHR12131:SF7">
    <property type="entry name" value="EXOSOME RNA HELICASE MTR4"/>
    <property type="match status" value="1"/>
</dbReference>
<dbReference type="Pfam" id="PF13234">
    <property type="entry name" value="MTR4_beta-barrel"/>
    <property type="match status" value="1"/>
</dbReference>
<gene>
    <name evidence="10" type="ORF">Vbra_9046</name>
</gene>
<evidence type="ECO:0000256" key="3">
    <source>
        <dbReference type="ARBA" id="ARBA00022801"/>
    </source>
</evidence>
<dbReference type="Proteomes" id="UP000041254">
    <property type="component" value="Unassembled WGS sequence"/>
</dbReference>
<reference evidence="10 11" key="1">
    <citation type="submission" date="2014-11" db="EMBL/GenBank/DDBJ databases">
        <authorList>
            <person name="Zhu J."/>
            <person name="Qi W."/>
            <person name="Song R."/>
        </authorList>
    </citation>
    <scope>NUCLEOTIDE SEQUENCE [LARGE SCALE GENOMIC DNA]</scope>
</reference>
<proteinExistence type="predicted"/>
<protein>
    <recommendedName>
        <fullName evidence="12">Helicase ATP-binding domain-containing protein</fullName>
    </recommendedName>
</protein>
<dbReference type="InParanoid" id="A0A0G4FD52"/>
<keyword evidence="5" id="KW-0067">ATP-binding</keyword>
<dbReference type="Pfam" id="PF00270">
    <property type="entry name" value="DEAD"/>
    <property type="match status" value="1"/>
</dbReference>
<accession>A0A0G4FD52</accession>
<dbReference type="SMART" id="SM00490">
    <property type="entry name" value="HELICc"/>
    <property type="match status" value="1"/>
</dbReference>
<dbReference type="SMART" id="SM01142">
    <property type="entry name" value="DSHCT"/>
    <property type="match status" value="1"/>
</dbReference>
<feature type="region of interest" description="Disordered" evidence="7">
    <location>
        <begin position="709"/>
        <end position="732"/>
    </location>
</feature>
<organism evidence="10 11">
    <name type="scientific">Vitrella brassicaformis (strain CCMP3155)</name>
    <dbReference type="NCBI Taxonomy" id="1169540"/>
    <lineage>
        <taxon>Eukaryota</taxon>
        <taxon>Sar</taxon>
        <taxon>Alveolata</taxon>
        <taxon>Colpodellida</taxon>
        <taxon>Vitrellaceae</taxon>
        <taxon>Vitrella</taxon>
    </lineage>
</organism>
<dbReference type="GO" id="GO:0005524">
    <property type="term" value="F:ATP binding"/>
    <property type="evidence" value="ECO:0007669"/>
    <property type="project" value="UniProtKB-KW"/>
</dbReference>
<dbReference type="GO" id="GO:0000460">
    <property type="term" value="P:maturation of 5.8S rRNA"/>
    <property type="evidence" value="ECO:0007669"/>
    <property type="project" value="TreeGrafter"/>
</dbReference>
<dbReference type="CDD" id="cd18795">
    <property type="entry name" value="SF2_C_Ski2"/>
    <property type="match status" value="1"/>
</dbReference>
<evidence type="ECO:0008006" key="12">
    <source>
        <dbReference type="Google" id="ProtNLM"/>
    </source>
</evidence>
<dbReference type="InterPro" id="IPR016438">
    <property type="entry name" value="SKI2-like"/>
</dbReference>
<dbReference type="InterPro" id="IPR050699">
    <property type="entry name" value="RNA-DNA_Helicase"/>
</dbReference>
<dbReference type="Pfam" id="PF21408">
    <property type="entry name" value="MTR4-like_stalk"/>
    <property type="match status" value="1"/>
</dbReference>
<feature type="compositionally biased region" description="Low complexity" evidence="7">
    <location>
        <begin position="59"/>
        <end position="81"/>
    </location>
</feature>
<evidence type="ECO:0000313" key="11">
    <source>
        <dbReference type="Proteomes" id="UP000041254"/>
    </source>
</evidence>
<feature type="domain" description="Helicase ATP-binding" evidence="8">
    <location>
        <begin position="154"/>
        <end position="310"/>
    </location>
</feature>
<dbReference type="AlphaFoldDB" id="A0A0G4FD52"/>
<dbReference type="EMBL" id="CDMY01000410">
    <property type="protein sequence ID" value="CEM11161.1"/>
    <property type="molecule type" value="Genomic_DNA"/>
</dbReference>
<dbReference type="GO" id="GO:0005634">
    <property type="term" value="C:nucleus"/>
    <property type="evidence" value="ECO:0007669"/>
    <property type="project" value="UniProtKB-SubCell"/>
</dbReference>
<evidence type="ECO:0000256" key="5">
    <source>
        <dbReference type="ARBA" id="ARBA00022840"/>
    </source>
</evidence>
<dbReference type="FunCoup" id="A0A0G4FD52">
    <property type="interactions" value="583"/>
</dbReference>
<dbReference type="InterPro" id="IPR001650">
    <property type="entry name" value="Helicase_C-like"/>
</dbReference>
<dbReference type="InterPro" id="IPR025696">
    <property type="entry name" value="Beta-barrel_MTR4"/>
</dbReference>
<dbReference type="Gene3D" id="2.40.30.300">
    <property type="match status" value="1"/>
</dbReference>
<evidence type="ECO:0000256" key="2">
    <source>
        <dbReference type="ARBA" id="ARBA00022741"/>
    </source>
</evidence>
<evidence type="ECO:0000256" key="6">
    <source>
        <dbReference type="ARBA" id="ARBA00023242"/>
    </source>
</evidence>
<dbReference type="GO" id="GO:0003724">
    <property type="term" value="F:RNA helicase activity"/>
    <property type="evidence" value="ECO:0007669"/>
    <property type="project" value="InterPro"/>
</dbReference>
<keyword evidence="6" id="KW-0539">Nucleus</keyword>
<dbReference type="VEuPathDB" id="CryptoDB:Vbra_9046"/>
<evidence type="ECO:0000256" key="1">
    <source>
        <dbReference type="ARBA" id="ARBA00004123"/>
    </source>
</evidence>
<dbReference type="OrthoDB" id="64767at2759"/>
<evidence type="ECO:0000259" key="9">
    <source>
        <dbReference type="PROSITE" id="PS51194"/>
    </source>
</evidence>
<feature type="compositionally biased region" description="Low complexity" evidence="7">
    <location>
        <begin position="710"/>
        <end position="732"/>
    </location>
</feature>
<keyword evidence="11" id="KW-1185">Reference proteome</keyword>
<feature type="domain" description="Helicase C-terminal" evidence="9">
    <location>
        <begin position="381"/>
        <end position="585"/>
    </location>
</feature>
<dbReference type="InterPro" id="IPR014001">
    <property type="entry name" value="Helicase_ATP-bd"/>
</dbReference>
<name>A0A0G4FD52_VITBC</name>
<dbReference type="InterPro" id="IPR011545">
    <property type="entry name" value="DEAD/DEAH_box_helicase_dom"/>
</dbReference>
<keyword evidence="3" id="KW-0378">Hydrolase</keyword>
<dbReference type="OMA" id="IMLKNYN"/>
<dbReference type="PROSITE" id="PS51194">
    <property type="entry name" value="HELICASE_CTER"/>
    <property type="match status" value="1"/>
</dbReference>
<dbReference type="CDD" id="cd18024">
    <property type="entry name" value="DEXHc_Mtr4-like"/>
    <property type="match status" value="1"/>
</dbReference>
<dbReference type="SUPFAM" id="SSF52540">
    <property type="entry name" value="P-loop containing nucleoside triphosphate hydrolases"/>
    <property type="match status" value="1"/>
</dbReference>
<evidence type="ECO:0000313" key="10">
    <source>
        <dbReference type="EMBL" id="CEM11161.1"/>
    </source>
</evidence>
<dbReference type="GO" id="GO:0016787">
    <property type="term" value="F:hydrolase activity"/>
    <property type="evidence" value="ECO:0007669"/>
    <property type="project" value="UniProtKB-KW"/>
</dbReference>
<dbReference type="FunFam" id="3.40.50.300:FF:000083">
    <property type="entry name" value="ATP-dependent RNA helicase DOB1"/>
    <property type="match status" value="1"/>
</dbReference>
<dbReference type="GO" id="GO:0003723">
    <property type="term" value="F:RNA binding"/>
    <property type="evidence" value="ECO:0007669"/>
    <property type="project" value="InterPro"/>
</dbReference>
<keyword evidence="2" id="KW-0547">Nucleotide-binding</keyword>
<dbReference type="InterPro" id="IPR027417">
    <property type="entry name" value="P-loop_NTPase"/>
</dbReference>
<dbReference type="Pfam" id="PF08148">
    <property type="entry name" value="DSHCT"/>
    <property type="match status" value="1"/>
</dbReference>
<feature type="compositionally biased region" description="Basic and acidic residues" evidence="7">
    <location>
        <begin position="12"/>
        <end position="42"/>
    </location>
</feature>
<sequence>MDDVDDLFAAFDQKDEPAARDKPPPRQLKRAAEKPSEGRPDQGDQQEQAPKRPRVQPQASDGPQAAAAAAPTANGGAAAAAEDGGMAGGGGGGGSDDAGGGAGAKVVIEKYSEKPNCMHYCVRPSTYERKPMPTVSTPAHTYPFILDPFQATSNQCLEARESVLVSAHTSAGKTCVAEYAIAMGLRDNQRVIYTSPIKALSNQKYRDLSEKFKDVGLLTGDVSLNAHASVVVMTTEILRSMLYRGSELMREMAWVIFDEIHYMRDRERGVVWEETLILLPDTVKLVFLSATIPNSLEFAEWIANIKHQPCHVVYTDYRPVPLQHYMFPAGGDGIYLVMDEKGEFKESRFTEAVASIGKDIEDQKMLTKKQLAKNRDRNRSDLEKIVKMCHEKSYTPAIIFSFSKRDVEGNAVAMKKIDLLGDDDKRMVEQIFDNAMKTLADEDRALPQILYIKPLLMRGIGIHHGGLLPIIKEVIEILFQEGLLKVLFSTETFSMGVNMPAKTVVFTSIKKWDGQEFRWINSGEYIQMSGRAGRRGLDDRGFTILMFDEQVEPETAKGMFTGQALRLDSQFHLGYNMLLNLMRVEGADPEYMIQRSFYQFQRDKRALGIQELCKKLKEEAEGMEDIVPLIEMPEGVALPDIDVNRSVAEYHKLTERQNALRETYRSIVMLPENISRYMQTGRMVHVVDQDGVDWGWGIVAGAVRRPHKTAAAAARDSSGSSNHQQQQQQSSSGEFIVDVLLECDLRSTQTVSAVRKPTPARAGQERVVEVMPVSDSCIHGVAKMRANLGDINYKEASGRAHAKITMEKIRERFDGSPPLLDPISEMGLDGITLQPTIDKLKQCESDIASHPLHNHPLLDKLLDKYRERLDREEQVRGLETELAGHRYLVMKDDLRAMRKVLKRLQYVDKDGVVTLKGRVACEITTTEELVVTELLFRNTFQTMEADHMVATLSALCFDEKIEDHVDLHPELAKGFDQIKEVAKMTAEVSAESKLPIKVDEYLEKFKPNLMPVVLRWMRGESFKDVIDGTGLFEGSVIRGMRRLEELLRQLAAASKAIGNDEMEAKMREGVTKLRRGIVFAASLYL</sequence>
<dbReference type="STRING" id="1169540.A0A0G4FD52"/>
<evidence type="ECO:0000259" key="8">
    <source>
        <dbReference type="PROSITE" id="PS51192"/>
    </source>
</evidence>
<dbReference type="SMART" id="SM00487">
    <property type="entry name" value="DEXDc"/>
    <property type="match status" value="1"/>
</dbReference>
<dbReference type="GO" id="GO:0006401">
    <property type="term" value="P:RNA catabolic process"/>
    <property type="evidence" value="ECO:0007669"/>
    <property type="project" value="InterPro"/>
</dbReference>
<dbReference type="Gene3D" id="1.10.3380.30">
    <property type="match status" value="1"/>
</dbReference>
<dbReference type="PROSITE" id="PS51192">
    <property type="entry name" value="HELICASE_ATP_BIND_1"/>
    <property type="match status" value="1"/>
</dbReference>
<comment type="subcellular location">
    <subcellularLocation>
        <location evidence="1">Nucleus</location>
    </subcellularLocation>
</comment>
<evidence type="ECO:0000256" key="7">
    <source>
        <dbReference type="SAM" id="MobiDB-lite"/>
    </source>
</evidence>
<dbReference type="InterPro" id="IPR012961">
    <property type="entry name" value="Ski2/MTR4_C"/>
</dbReference>
<dbReference type="FunFam" id="3.40.50.300:FF:000141">
    <property type="entry name" value="ATP-dependent RNA helicase DOB1"/>
    <property type="match status" value="1"/>
</dbReference>